<dbReference type="Pfam" id="PF13812">
    <property type="entry name" value="PPR_3"/>
    <property type="match status" value="1"/>
</dbReference>
<feature type="region of interest" description="Disordered" evidence="4">
    <location>
        <begin position="22"/>
        <end position="53"/>
    </location>
</feature>
<comment type="subcellular location">
    <subcellularLocation>
        <location evidence="1">Mitochondrion</location>
    </subcellularLocation>
</comment>
<evidence type="ECO:0000313" key="6">
    <source>
        <dbReference type="Proteomes" id="UP000631181"/>
    </source>
</evidence>
<gene>
    <name evidence="5" type="ORF">PECM_000170</name>
</gene>
<reference evidence="5" key="1">
    <citation type="journal article" date="2020" name="Front. Microbiol.">
        <title>Gene regulatory networks of Penicillium echinulatum 2HH and Penicillium oxalicum 114-2 inferred by a computational biology approach.</title>
        <authorList>
            <person name="Lenz A.R."/>
            <person name="Galan-Vasquez E."/>
            <person name="Balbinot E."/>
            <person name="De Abreu F.P."/>
            <person name="De Oliveira N.S."/>
            <person name="Da Rosa L.O."/>
            <person name="De Avila E Silva S."/>
            <person name="Camassola M."/>
            <person name="Dillon A.J.P."/>
            <person name="Perez-Rueda E."/>
        </authorList>
    </citation>
    <scope>NUCLEOTIDE SEQUENCE</scope>
    <source>
        <strain evidence="5">S1M29</strain>
    </source>
</reference>
<accession>A0A8J8WDQ6</accession>
<evidence type="ECO:0000256" key="4">
    <source>
        <dbReference type="SAM" id="MobiDB-lite"/>
    </source>
</evidence>
<dbReference type="AlphaFoldDB" id="A0A8J8WDQ6"/>
<dbReference type="Pfam" id="PF12921">
    <property type="entry name" value="ATP13"/>
    <property type="match status" value="1"/>
</dbReference>
<evidence type="ECO:0000313" key="5">
    <source>
        <dbReference type="EMBL" id="KAF7720245.1"/>
    </source>
</evidence>
<protein>
    <submittedName>
        <fullName evidence="5">Uncharacterized protein</fullName>
    </submittedName>
</protein>
<dbReference type="GO" id="GO:0005739">
    <property type="term" value="C:mitochondrion"/>
    <property type="evidence" value="ECO:0007669"/>
    <property type="project" value="UniProtKB-SubCell"/>
</dbReference>
<dbReference type="EMBL" id="WIWV01000001">
    <property type="protein sequence ID" value="KAF7720245.1"/>
    <property type="molecule type" value="Genomic_DNA"/>
</dbReference>
<dbReference type="InterPro" id="IPR002885">
    <property type="entry name" value="PPR_rpt"/>
</dbReference>
<organism evidence="5 6">
    <name type="scientific">Penicillium ucsense</name>
    <dbReference type="NCBI Taxonomy" id="2839758"/>
    <lineage>
        <taxon>Eukaryota</taxon>
        <taxon>Fungi</taxon>
        <taxon>Dikarya</taxon>
        <taxon>Ascomycota</taxon>
        <taxon>Pezizomycotina</taxon>
        <taxon>Eurotiomycetes</taxon>
        <taxon>Eurotiomycetidae</taxon>
        <taxon>Eurotiales</taxon>
        <taxon>Aspergillaceae</taxon>
        <taxon>Penicillium</taxon>
    </lineage>
</organism>
<dbReference type="InterPro" id="IPR024319">
    <property type="entry name" value="ATPase_expression_mit"/>
</dbReference>
<keyword evidence="2" id="KW-0809">Transit peptide</keyword>
<dbReference type="Gene3D" id="1.25.40.10">
    <property type="entry name" value="Tetratricopeptide repeat domain"/>
    <property type="match status" value="1"/>
</dbReference>
<evidence type="ECO:0000256" key="3">
    <source>
        <dbReference type="ARBA" id="ARBA00023128"/>
    </source>
</evidence>
<evidence type="ECO:0000256" key="2">
    <source>
        <dbReference type="ARBA" id="ARBA00022946"/>
    </source>
</evidence>
<dbReference type="Proteomes" id="UP000631181">
    <property type="component" value="Unassembled WGS sequence"/>
</dbReference>
<keyword evidence="6" id="KW-1185">Reference proteome</keyword>
<proteinExistence type="predicted"/>
<dbReference type="OrthoDB" id="185373at2759"/>
<keyword evidence="3" id="KW-0496">Mitochondrion</keyword>
<evidence type="ECO:0000256" key="1">
    <source>
        <dbReference type="ARBA" id="ARBA00004173"/>
    </source>
</evidence>
<comment type="caution">
    <text evidence="5">The sequence shown here is derived from an EMBL/GenBank/DDBJ whole genome shotgun (WGS) entry which is preliminary data.</text>
</comment>
<sequence length="778" mass="88779">MRGPICAGERWSSPWLHLRQSGSSIPRVHNGQHTTRHQLHQNATDQGRPVSVPGPSIFQSLFIPSKLSKHQLRLRRHVARPYHSGNNRLHASVVPAYETNRATPSGQVHRSPSEDTFGGWESPQQEQEYATRFYQTLQNGQPDQVMKAMTDPRSAGLVGTLPQTVFLAALHLLSPAHFVDPVRHLHHPLHTWAVLVHGLKRIEEVFDTFVQNLFTVIGYRTTYGGQRLGLAEFTHILDCARAMGNGNLADQVWATMKEAQVVPNALCYTHYMGAKIWDHCYTGAEAYRLRVQPKAYRKRRTREPKIGWQGFGTAQRSVRKLVLRLFGEMQAEGHAGDERTYINLLLAAARVGHSRAMVHILKEVWNVDVEALKQEPDDAKLPPVTNYDSWSALYPTENLLFAVAHAFGVNNDIAGAVRTVQFISSSYKMPIPAKVWHEIFERAYVQSRERRSATETTRSGRDTEWANTVGRVSVDIVQSVFVAMTSEPYNVKPTMQEWRFMVNTAIGTGSLEDCKGYINGAYDLLEETRNRQTEARKVVLRCLNPALQAASQQIRQGAPQPRPELFESPILAEAIRTYDLIRLEAWQQLYLLQRMLYVVVRTPGWKDISEKQWLLQERPRMLEEWVDFIPSKIQLLYDSNTGHIDLMGPKGFGSRSYKMDAREVPVRRHTGGKDLFDPGTWPAWTEKSKWEDLAKRYPFLDRTAAPLDRLFTFQVPQSEELYHTLSRMRDTWTEYPEDHALSTKNNPHGGFFGRLAALDMLKTEKGNSVFLLDGKSWV</sequence>
<name>A0A8J8WDQ6_9EURO</name>
<feature type="region of interest" description="Disordered" evidence="4">
    <location>
        <begin position="102"/>
        <end position="121"/>
    </location>
</feature>
<dbReference type="InterPro" id="IPR011990">
    <property type="entry name" value="TPR-like_helical_dom_sf"/>
</dbReference>